<accession>A0ABQ6N251</accession>
<comment type="caution">
    <text evidence="2">The sequence shown here is derived from an EMBL/GenBank/DDBJ whole genome shotgun (WGS) entry which is preliminary data.</text>
</comment>
<reference evidence="2 3" key="1">
    <citation type="journal article" date="2023" name="Commun. Biol.">
        <title>Genome analysis of Parmales, the sister group of diatoms, reveals the evolutionary specialization of diatoms from phago-mixotrophs to photoautotrophs.</title>
        <authorList>
            <person name="Ban H."/>
            <person name="Sato S."/>
            <person name="Yoshikawa S."/>
            <person name="Yamada K."/>
            <person name="Nakamura Y."/>
            <person name="Ichinomiya M."/>
            <person name="Sato N."/>
            <person name="Blanc-Mathieu R."/>
            <person name="Endo H."/>
            <person name="Kuwata A."/>
            <person name="Ogata H."/>
        </authorList>
    </citation>
    <scope>NUCLEOTIDE SEQUENCE [LARGE SCALE GENOMIC DNA]</scope>
</reference>
<proteinExistence type="predicted"/>
<feature type="compositionally biased region" description="Acidic residues" evidence="1">
    <location>
        <begin position="146"/>
        <end position="161"/>
    </location>
</feature>
<feature type="non-terminal residue" evidence="2">
    <location>
        <position position="185"/>
    </location>
</feature>
<protein>
    <submittedName>
        <fullName evidence="2">Uncharacterized protein</fullName>
    </submittedName>
</protein>
<dbReference type="Proteomes" id="UP001165060">
    <property type="component" value="Unassembled WGS sequence"/>
</dbReference>
<dbReference type="EMBL" id="BRYB01004854">
    <property type="protein sequence ID" value="GMI38023.1"/>
    <property type="molecule type" value="Genomic_DNA"/>
</dbReference>
<organism evidence="2 3">
    <name type="scientific">Tetraparma gracilis</name>
    <dbReference type="NCBI Taxonomy" id="2962635"/>
    <lineage>
        <taxon>Eukaryota</taxon>
        <taxon>Sar</taxon>
        <taxon>Stramenopiles</taxon>
        <taxon>Ochrophyta</taxon>
        <taxon>Bolidophyceae</taxon>
        <taxon>Parmales</taxon>
        <taxon>Triparmaceae</taxon>
        <taxon>Tetraparma</taxon>
    </lineage>
</organism>
<keyword evidence="3" id="KW-1185">Reference proteome</keyword>
<evidence type="ECO:0000256" key="1">
    <source>
        <dbReference type="SAM" id="MobiDB-lite"/>
    </source>
</evidence>
<feature type="non-terminal residue" evidence="2">
    <location>
        <position position="1"/>
    </location>
</feature>
<evidence type="ECO:0000313" key="3">
    <source>
        <dbReference type="Proteomes" id="UP001165060"/>
    </source>
</evidence>
<feature type="compositionally biased region" description="Basic and acidic residues" evidence="1">
    <location>
        <begin position="40"/>
        <end position="51"/>
    </location>
</feature>
<sequence>VLTDTKGTCKVSEDAVAASERQKSTGGKGVSIPSPAGLRKAIESAPKDVTKTEQAQRSSERKLTNNGGVPVSPPGGTMAGPELGSAGGGPRAVPPLPHRGGGKAPPALESGDVDPADQPLVGDLADAPRSVGAMRLFGGGRARVEEEGEEDALEEEEEGEDPDWWIKMGREERPNFMISELGCDA</sequence>
<name>A0ABQ6N251_9STRA</name>
<evidence type="ECO:0000313" key="2">
    <source>
        <dbReference type="EMBL" id="GMI38023.1"/>
    </source>
</evidence>
<gene>
    <name evidence="2" type="ORF">TeGR_g4795</name>
</gene>
<feature type="compositionally biased region" description="Low complexity" evidence="1">
    <location>
        <begin position="67"/>
        <end position="76"/>
    </location>
</feature>
<feature type="region of interest" description="Disordered" evidence="1">
    <location>
        <begin position="1"/>
        <end position="161"/>
    </location>
</feature>